<keyword evidence="3" id="KW-0560">Oxidoreductase</keyword>
<dbReference type="GO" id="GO:0008270">
    <property type="term" value="F:zinc ion binding"/>
    <property type="evidence" value="ECO:0007669"/>
    <property type="project" value="InterPro"/>
</dbReference>
<dbReference type="AlphaFoldDB" id="A0A381RRS8"/>
<evidence type="ECO:0000256" key="1">
    <source>
        <dbReference type="ARBA" id="ARBA00022723"/>
    </source>
</evidence>
<dbReference type="InterPro" id="IPR013154">
    <property type="entry name" value="ADH-like_N"/>
</dbReference>
<dbReference type="InterPro" id="IPR020843">
    <property type="entry name" value="ER"/>
</dbReference>
<dbReference type="Pfam" id="PF00107">
    <property type="entry name" value="ADH_zinc_N"/>
    <property type="match status" value="1"/>
</dbReference>
<dbReference type="SUPFAM" id="SSF51735">
    <property type="entry name" value="NAD(P)-binding Rossmann-fold domains"/>
    <property type="match status" value="1"/>
</dbReference>
<dbReference type="PANTHER" id="PTHR43401:SF2">
    <property type="entry name" value="L-THREONINE 3-DEHYDROGENASE"/>
    <property type="match status" value="1"/>
</dbReference>
<dbReference type="PANTHER" id="PTHR43401">
    <property type="entry name" value="L-THREONINE 3-DEHYDROGENASE"/>
    <property type="match status" value="1"/>
</dbReference>
<dbReference type="SMART" id="SM00829">
    <property type="entry name" value="PKS_ER"/>
    <property type="match status" value="1"/>
</dbReference>
<dbReference type="InterPro" id="IPR013149">
    <property type="entry name" value="ADH-like_C"/>
</dbReference>
<dbReference type="Gene3D" id="3.40.50.720">
    <property type="entry name" value="NAD(P)-binding Rossmann-like Domain"/>
    <property type="match status" value="1"/>
</dbReference>
<dbReference type="GO" id="GO:0016491">
    <property type="term" value="F:oxidoreductase activity"/>
    <property type="evidence" value="ECO:0007669"/>
    <property type="project" value="UniProtKB-KW"/>
</dbReference>
<evidence type="ECO:0000256" key="2">
    <source>
        <dbReference type="ARBA" id="ARBA00022833"/>
    </source>
</evidence>
<dbReference type="Gene3D" id="3.90.180.10">
    <property type="entry name" value="Medium-chain alcohol dehydrogenases, catalytic domain"/>
    <property type="match status" value="1"/>
</dbReference>
<dbReference type="InterPro" id="IPR036291">
    <property type="entry name" value="NAD(P)-bd_dom_sf"/>
</dbReference>
<reference evidence="5" key="1">
    <citation type="submission" date="2018-05" db="EMBL/GenBank/DDBJ databases">
        <authorList>
            <person name="Lanie J.A."/>
            <person name="Ng W.-L."/>
            <person name="Kazmierczak K.M."/>
            <person name="Andrzejewski T.M."/>
            <person name="Davidsen T.M."/>
            <person name="Wayne K.J."/>
            <person name="Tettelin H."/>
            <person name="Glass J.I."/>
            <person name="Rusch D."/>
            <person name="Podicherti R."/>
            <person name="Tsui H.-C.T."/>
            <person name="Winkler M.E."/>
        </authorList>
    </citation>
    <scope>NUCLEOTIDE SEQUENCE</scope>
</reference>
<dbReference type="EMBL" id="UINC01002183">
    <property type="protein sequence ID" value="SUZ93861.1"/>
    <property type="molecule type" value="Genomic_DNA"/>
</dbReference>
<protein>
    <recommendedName>
        <fullName evidence="4">Enoyl reductase (ER) domain-containing protein</fullName>
    </recommendedName>
</protein>
<accession>A0A381RRS8</accession>
<keyword evidence="1" id="KW-0479">Metal-binding</keyword>
<dbReference type="InterPro" id="IPR011032">
    <property type="entry name" value="GroES-like_sf"/>
</dbReference>
<dbReference type="Pfam" id="PF08240">
    <property type="entry name" value="ADH_N"/>
    <property type="match status" value="1"/>
</dbReference>
<dbReference type="InterPro" id="IPR002328">
    <property type="entry name" value="ADH_Zn_CS"/>
</dbReference>
<dbReference type="CDD" id="cd08231">
    <property type="entry name" value="MDR_TM0436_like"/>
    <property type="match status" value="1"/>
</dbReference>
<organism evidence="5">
    <name type="scientific">marine metagenome</name>
    <dbReference type="NCBI Taxonomy" id="408172"/>
    <lineage>
        <taxon>unclassified sequences</taxon>
        <taxon>metagenomes</taxon>
        <taxon>ecological metagenomes</taxon>
    </lineage>
</organism>
<gene>
    <name evidence="5" type="ORF">METZ01_LOCUS46715</name>
</gene>
<dbReference type="PROSITE" id="PS00059">
    <property type="entry name" value="ADH_ZINC"/>
    <property type="match status" value="1"/>
</dbReference>
<keyword evidence="2" id="KW-0862">Zinc</keyword>
<name>A0A381RRS8_9ZZZZ</name>
<evidence type="ECO:0000259" key="4">
    <source>
        <dbReference type="SMART" id="SM00829"/>
    </source>
</evidence>
<sequence length="373" mass="41159">MAQMGTSAVWHDADKSWEMRDLPIPELEADAIQIRVRATSVCGSDLHIWRGDGLDEKDPPRDPFVFGHEMMGEIAAMGSKITTDSLRRPLKEGDRVAYSYFFPCARCYNCLRGEFGACKFRMGRKPLEEWPVCNGGFAQYYYLRSPNYVFKLPDSITNAAAAPINCALAQVYEAMHLGGVRLGDNVVVQGAGGLGVNATAVAKELGASKVIVIDGQKPRLDLAIQCGATHTIDMNEYGTPESRIDRVMELTSGIGADKVIEVVGFPAVVEEGLKMVRMRGVYLEVGHISPNSFASIDVSEMVKNQVRFYGIQHYDPWILPNAIDFLERTSDRYPLTSVVSHEFPLNQIGKAFETAEWLGTQKGSEVTRAVVTP</sequence>
<evidence type="ECO:0000256" key="3">
    <source>
        <dbReference type="ARBA" id="ARBA00023002"/>
    </source>
</evidence>
<dbReference type="SUPFAM" id="SSF50129">
    <property type="entry name" value="GroES-like"/>
    <property type="match status" value="1"/>
</dbReference>
<evidence type="ECO:0000313" key="5">
    <source>
        <dbReference type="EMBL" id="SUZ93861.1"/>
    </source>
</evidence>
<feature type="domain" description="Enoyl reductase (ER)" evidence="4">
    <location>
        <begin position="5"/>
        <end position="371"/>
    </location>
</feature>
<proteinExistence type="predicted"/>
<dbReference type="InterPro" id="IPR050129">
    <property type="entry name" value="Zn_alcohol_dh"/>
</dbReference>